<keyword evidence="4" id="KW-1185">Reference proteome</keyword>
<dbReference type="SUPFAM" id="SSF46689">
    <property type="entry name" value="Homeodomain-like"/>
    <property type="match status" value="1"/>
</dbReference>
<evidence type="ECO:0000259" key="2">
    <source>
        <dbReference type="Pfam" id="PF01498"/>
    </source>
</evidence>
<dbReference type="Pfam" id="PF01498">
    <property type="entry name" value="HTH_Tnp_Tc3_2"/>
    <property type="match status" value="1"/>
</dbReference>
<name>A0A4Y2E6H4_ARAVE</name>
<dbReference type="AlphaFoldDB" id="A0A4Y2E6H4"/>
<accession>A0A4Y2E6H4</accession>
<dbReference type="Pfam" id="PF13384">
    <property type="entry name" value="HTH_23"/>
    <property type="match status" value="1"/>
</dbReference>
<dbReference type="GO" id="GO:0003677">
    <property type="term" value="F:DNA binding"/>
    <property type="evidence" value="ECO:0007669"/>
    <property type="project" value="InterPro"/>
</dbReference>
<dbReference type="InterPro" id="IPR002492">
    <property type="entry name" value="Transposase_Tc1-like"/>
</dbReference>
<organism evidence="3 4">
    <name type="scientific">Araneus ventricosus</name>
    <name type="common">Orbweaver spider</name>
    <name type="synonym">Epeira ventricosa</name>
    <dbReference type="NCBI Taxonomy" id="182803"/>
    <lineage>
        <taxon>Eukaryota</taxon>
        <taxon>Metazoa</taxon>
        <taxon>Ecdysozoa</taxon>
        <taxon>Arthropoda</taxon>
        <taxon>Chelicerata</taxon>
        <taxon>Arachnida</taxon>
        <taxon>Araneae</taxon>
        <taxon>Araneomorphae</taxon>
        <taxon>Entelegynae</taxon>
        <taxon>Araneoidea</taxon>
        <taxon>Araneidae</taxon>
        <taxon>Araneus</taxon>
    </lineage>
</organism>
<comment type="subcellular location">
    <subcellularLocation>
        <location evidence="1">Nucleus</location>
    </subcellularLocation>
</comment>
<sequence length="134" mass="15751">MGKCKDVTEWQKGAIVFGRAHGHTVSEVSGFVGVSQRTVQRVYKQWCNTRGHETRRQNCCRKNILTERDRRRVLRLVNQNRFQTRQELLQPVNEGPSQPVSERTLRRELHAMNIWSRVPRKRPLLTQAHKAARL</sequence>
<evidence type="ECO:0000256" key="1">
    <source>
        <dbReference type="ARBA" id="ARBA00004123"/>
    </source>
</evidence>
<proteinExistence type="predicted"/>
<protein>
    <recommendedName>
        <fullName evidence="2">Transposase Tc1-like domain-containing protein</fullName>
    </recommendedName>
</protein>
<dbReference type="EMBL" id="BGPR01000505">
    <property type="protein sequence ID" value="GBM23889.1"/>
    <property type="molecule type" value="Genomic_DNA"/>
</dbReference>
<feature type="domain" description="Transposase Tc1-like" evidence="2">
    <location>
        <begin position="70"/>
        <end position="134"/>
    </location>
</feature>
<dbReference type="Proteomes" id="UP000499080">
    <property type="component" value="Unassembled WGS sequence"/>
</dbReference>
<dbReference type="OrthoDB" id="10600982at2759"/>
<dbReference type="GO" id="GO:0005634">
    <property type="term" value="C:nucleus"/>
    <property type="evidence" value="ECO:0007669"/>
    <property type="project" value="UniProtKB-SubCell"/>
</dbReference>
<dbReference type="GO" id="GO:0006313">
    <property type="term" value="P:DNA transposition"/>
    <property type="evidence" value="ECO:0007669"/>
    <property type="project" value="InterPro"/>
</dbReference>
<dbReference type="GO" id="GO:0015074">
    <property type="term" value="P:DNA integration"/>
    <property type="evidence" value="ECO:0007669"/>
    <property type="project" value="InterPro"/>
</dbReference>
<evidence type="ECO:0000313" key="4">
    <source>
        <dbReference type="Proteomes" id="UP000499080"/>
    </source>
</evidence>
<comment type="caution">
    <text evidence="3">The sequence shown here is derived from an EMBL/GenBank/DDBJ whole genome shotgun (WGS) entry which is preliminary data.</text>
</comment>
<evidence type="ECO:0000313" key="3">
    <source>
        <dbReference type="EMBL" id="GBM23889.1"/>
    </source>
</evidence>
<gene>
    <name evidence="3" type="ORF">AVEN_208518_1</name>
</gene>
<reference evidence="3 4" key="1">
    <citation type="journal article" date="2019" name="Sci. Rep.">
        <title>Orb-weaving spider Araneus ventricosus genome elucidates the spidroin gene catalogue.</title>
        <authorList>
            <person name="Kono N."/>
            <person name="Nakamura H."/>
            <person name="Ohtoshi R."/>
            <person name="Moran D.A.P."/>
            <person name="Shinohara A."/>
            <person name="Yoshida Y."/>
            <person name="Fujiwara M."/>
            <person name="Mori M."/>
            <person name="Tomita M."/>
            <person name="Arakawa K."/>
        </authorList>
    </citation>
    <scope>NUCLEOTIDE SEQUENCE [LARGE SCALE GENOMIC DNA]</scope>
</reference>
<dbReference type="InterPro" id="IPR009057">
    <property type="entry name" value="Homeodomain-like_sf"/>
</dbReference>